<proteinExistence type="predicted"/>
<keyword evidence="2 5" id="KW-0812">Transmembrane</keyword>
<keyword evidence="3 5" id="KW-1133">Transmembrane helix</keyword>
<evidence type="ECO:0000256" key="3">
    <source>
        <dbReference type="ARBA" id="ARBA00022989"/>
    </source>
</evidence>
<keyword evidence="7" id="KW-1185">Reference proteome</keyword>
<feature type="transmembrane region" description="Helical" evidence="5">
    <location>
        <begin position="166"/>
        <end position="188"/>
    </location>
</feature>
<evidence type="ECO:0000256" key="5">
    <source>
        <dbReference type="SAM" id="Phobius"/>
    </source>
</evidence>
<dbReference type="Proteomes" id="UP000320333">
    <property type="component" value="Unassembled WGS sequence"/>
</dbReference>
<feature type="transmembrane region" description="Helical" evidence="5">
    <location>
        <begin position="133"/>
        <end position="154"/>
    </location>
</feature>
<gene>
    <name evidence="6" type="ORF">CcCBS67573_g09735</name>
</gene>
<comment type="subcellular location">
    <subcellularLocation>
        <location evidence="1">Membrane</location>
        <topology evidence="1">Multi-pass membrane protein</topology>
    </subcellularLocation>
</comment>
<feature type="transmembrane region" description="Helical" evidence="5">
    <location>
        <begin position="92"/>
        <end position="112"/>
    </location>
</feature>
<dbReference type="InterPro" id="IPR007568">
    <property type="entry name" value="RTA1"/>
</dbReference>
<accession>A0A507DNI8</accession>
<feature type="transmembrane region" description="Helical" evidence="5">
    <location>
        <begin position="247"/>
        <end position="266"/>
    </location>
</feature>
<dbReference type="Pfam" id="PF04479">
    <property type="entry name" value="RTA1"/>
    <property type="match status" value="1"/>
</dbReference>
<dbReference type="PANTHER" id="PTHR31465:SF1">
    <property type="entry name" value="PROTEIN RTA1-RELATED"/>
    <property type="match status" value="1"/>
</dbReference>
<comment type="caution">
    <text evidence="6">The sequence shown here is derived from an EMBL/GenBank/DDBJ whole genome shotgun (WGS) entry which is preliminary data.</text>
</comment>
<reference evidence="6 7" key="1">
    <citation type="journal article" date="2019" name="Sci. Rep.">
        <title>Comparative genomics of chytrid fungi reveal insights into the obligate biotrophic and pathogenic lifestyle of Synchytrium endobioticum.</title>
        <authorList>
            <person name="van de Vossenberg B.T.L.H."/>
            <person name="Warris S."/>
            <person name="Nguyen H.D.T."/>
            <person name="van Gent-Pelzer M.P.E."/>
            <person name="Joly D.L."/>
            <person name="van de Geest H.C."/>
            <person name="Bonants P.J.M."/>
            <person name="Smith D.S."/>
            <person name="Levesque C.A."/>
            <person name="van der Lee T.A.J."/>
        </authorList>
    </citation>
    <scope>NUCLEOTIDE SEQUENCE [LARGE SCALE GENOMIC DNA]</scope>
    <source>
        <strain evidence="6 7">CBS 675.73</strain>
    </source>
</reference>
<feature type="transmembrane region" description="Helical" evidence="5">
    <location>
        <begin position="31"/>
        <end position="50"/>
    </location>
</feature>
<feature type="transmembrane region" description="Helical" evidence="5">
    <location>
        <begin position="208"/>
        <end position="227"/>
    </location>
</feature>
<dbReference type="AlphaFoldDB" id="A0A507DNI8"/>
<feature type="transmembrane region" description="Helical" evidence="5">
    <location>
        <begin position="57"/>
        <end position="80"/>
    </location>
</feature>
<dbReference type="GO" id="GO:0016020">
    <property type="term" value="C:membrane"/>
    <property type="evidence" value="ECO:0007669"/>
    <property type="project" value="UniProtKB-SubCell"/>
</dbReference>
<evidence type="ECO:0008006" key="8">
    <source>
        <dbReference type="Google" id="ProtNLM"/>
    </source>
</evidence>
<evidence type="ECO:0000256" key="4">
    <source>
        <dbReference type="ARBA" id="ARBA00023136"/>
    </source>
</evidence>
<sequence length="284" mass="31608">MNSSAARFDPTRHPDGTFNYEVSPFGEQPRVSLAAIAAAVYAILFAIHLIQGIRYKTLYMAAAIAGAFFEAVGYFCRIVSINDPFNIPMYSAQYSFIVVSPVLVAATQYVMLEKVMHHSYPEASPVKHTLITKTFVISDVIAFFVQVAGSSILLSDRTKTDLGLRIMMAGLVVQVISFAVYLGIAVIFYKRAKILAQGGKAALVDRQAWRTIFMTLMASGMMVFLRSVFRIIEFSYGFRGFIATNEVYMYVFDFGLMMLALVAFNVNHPGAFLRASHEFDAELK</sequence>
<organism evidence="6 7">
    <name type="scientific">Chytriomyces confervae</name>
    <dbReference type="NCBI Taxonomy" id="246404"/>
    <lineage>
        <taxon>Eukaryota</taxon>
        <taxon>Fungi</taxon>
        <taxon>Fungi incertae sedis</taxon>
        <taxon>Chytridiomycota</taxon>
        <taxon>Chytridiomycota incertae sedis</taxon>
        <taxon>Chytridiomycetes</taxon>
        <taxon>Chytridiales</taxon>
        <taxon>Chytriomycetaceae</taxon>
        <taxon>Chytriomyces</taxon>
    </lineage>
</organism>
<dbReference type="PANTHER" id="PTHR31465">
    <property type="entry name" value="PROTEIN RTA1-RELATED"/>
    <property type="match status" value="1"/>
</dbReference>
<keyword evidence="4 5" id="KW-0472">Membrane</keyword>
<evidence type="ECO:0000256" key="2">
    <source>
        <dbReference type="ARBA" id="ARBA00022692"/>
    </source>
</evidence>
<protein>
    <recommendedName>
        <fullName evidence="8">RTA1 like protein</fullName>
    </recommendedName>
</protein>
<evidence type="ECO:0000313" key="7">
    <source>
        <dbReference type="Proteomes" id="UP000320333"/>
    </source>
</evidence>
<dbReference type="OrthoDB" id="4521223at2759"/>
<evidence type="ECO:0000256" key="1">
    <source>
        <dbReference type="ARBA" id="ARBA00004141"/>
    </source>
</evidence>
<dbReference type="EMBL" id="QEAP01000965">
    <property type="protein sequence ID" value="TPX53242.1"/>
    <property type="molecule type" value="Genomic_DNA"/>
</dbReference>
<evidence type="ECO:0000313" key="6">
    <source>
        <dbReference type="EMBL" id="TPX53242.1"/>
    </source>
</evidence>
<name>A0A507DNI8_9FUNG</name>